<sequence>MARYKLVAFSNAIEGRDDDYNRWYDQRHLPDLVAIPDIVSGERFVCVSGTEHRYMAIYEVETDDIEGVMAELSRRAGTDLMPISDALDHGSARLAFWKAL</sequence>
<dbReference type="EMBL" id="JAUQOM010000002">
    <property type="protein sequence ID" value="MDO7835006.1"/>
    <property type="molecule type" value="Genomic_DNA"/>
</dbReference>
<organism evidence="1 2">
    <name type="scientific">Sphingobium cyanobacteriorum</name>
    <dbReference type="NCBI Taxonomy" id="3063954"/>
    <lineage>
        <taxon>Bacteria</taxon>
        <taxon>Pseudomonadati</taxon>
        <taxon>Pseudomonadota</taxon>
        <taxon>Alphaproteobacteria</taxon>
        <taxon>Sphingomonadales</taxon>
        <taxon>Sphingomonadaceae</taxon>
        <taxon>Sphingobium</taxon>
    </lineage>
</organism>
<evidence type="ECO:0000313" key="1">
    <source>
        <dbReference type="EMBL" id="MDO7835006.1"/>
    </source>
</evidence>
<dbReference type="RefSeq" id="WP_304535462.1">
    <property type="nucleotide sequence ID" value="NZ_JAUQOM010000002.1"/>
</dbReference>
<keyword evidence="2" id="KW-1185">Reference proteome</keyword>
<reference evidence="1" key="1">
    <citation type="submission" date="2023-07" db="EMBL/GenBank/DDBJ databases">
        <title>Bacterial whole genome sequence for Sphingobium sp. HBC34.</title>
        <authorList>
            <person name="Le V."/>
            <person name="Ko S.-R."/>
            <person name="Ahn C.-Y."/>
            <person name="Oh H.-M."/>
        </authorList>
    </citation>
    <scope>NUCLEOTIDE SEQUENCE</scope>
    <source>
        <strain evidence="1">HBC34</strain>
    </source>
</reference>
<dbReference type="InterPro" id="IPR011008">
    <property type="entry name" value="Dimeric_a/b-barrel"/>
</dbReference>
<protein>
    <submittedName>
        <fullName evidence="1">Uncharacterized protein</fullName>
    </submittedName>
</protein>
<accession>A0ABT8ZKM4</accession>
<dbReference type="SUPFAM" id="SSF54909">
    <property type="entry name" value="Dimeric alpha+beta barrel"/>
    <property type="match status" value="1"/>
</dbReference>
<dbReference type="Proteomes" id="UP001176471">
    <property type="component" value="Unassembled WGS sequence"/>
</dbReference>
<evidence type="ECO:0000313" key="2">
    <source>
        <dbReference type="Proteomes" id="UP001176471"/>
    </source>
</evidence>
<name>A0ABT8ZKM4_9SPHN</name>
<gene>
    <name evidence="1" type="ORF">Q4610_08080</name>
</gene>
<comment type="caution">
    <text evidence="1">The sequence shown here is derived from an EMBL/GenBank/DDBJ whole genome shotgun (WGS) entry which is preliminary data.</text>
</comment>
<proteinExistence type="predicted"/>